<dbReference type="Proteomes" id="UP000471435">
    <property type="component" value="Unassembled WGS sequence"/>
</dbReference>
<sequence>MTRAVFGEGRTIIWLASYLKSGSTWLRSLLTAYLAGPENFDLNAMVGGQEAFLREALDDHAGITSANYSANELIPYQADFFRSLAAEAAAPCFIKTHSAHRKSASGVSLFPAEASAGVVHIVRDPVDVVPSYAHHEGRDFDHIIQRMADPDAAMDLWSGRSSMMVPQIVSSWSENVSSWVEQREIPLMLLRYEDLQADACAAFSKVLRFCGIEVDPARVAAAVDRCRLDRLQKDEAGTGFTEKPSPLREFFRSGRVGDGQRKLSRDQIAKVTRDHAAMMKQLHYAVDLEKEQLQ</sequence>
<keyword evidence="5" id="KW-1185">Reference proteome</keyword>
<dbReference type="InterPro" id="IPR027417">
    <property type="entry name" value="P-loop_NTPase"/>
</dbReference>
<evidence type="ECO:0000313" key="4">
    <source>
        <dbReference type="EMBL" id="MXP46066.1"/>
    </source>
</evidence>
<dbReference type="RefSeq" id="WP_160729343.1">
    <property type="nucleotide sequence ID" value="NZ_WTYP01000001.1"/>
</dbReference>
<dbReference type="Pfam" id="PF00685">
    <property type="entry name" value="Sulfotransfer_1"/>
    <property type="match status" value="1"/>
</dbReference>
<name>A0A6I4UZ56_9SPHN</name>
<dbReference type="OrthoDB" id="9804504at2"/>
<evidence type="ECO:0000256" key="2">
    <source>
        <dbReference type="ARBA" id="ARBA00022679"/>
    </source>
</evidence>
<comment type="caution">
    <text evidence="4">The sequence shown here is derived from an EMBL/GenBank/DDBJ whole genome shotgun (WGS) entry which is preliminary data.</text>
</comment>
<reference evidence="4 5" key="1">
    <citation type="submission" date="2019-12" db="EMBL/GenBank/DDBJ databases">
        <title>Genomic-based taxomic classification of the family Erythrobacteraceae.</title>
        <authorList>
            <person name="Xu L."/>
        </authorList>
    </citation>
    <scope>NUCLEOTIDE SEQUENCE [LARGE SCALE GENOMIC DNA]</scope>
    <source>
        <strain evidence="4 5">SW-109</strain>
    </source>
</reference>
<dbReference type="InterPro" id="IPR000863">
    <property type="entry name" value="Sulfotransferase_dom"/>
</dbReference>
<dbReference type="AlphaFoldDB" id="A0A6I4UZ56"/>
<evidence type="ECO:0000256" key="1">
    <source>
        <dbReference type="ARBA" id="ARBA00005771"/>
    </source>
</evidence>
<feature type="domain" description="Sulfotransferase" evidence="3">
    <location>
        <begin position="13"/>
        <end position="281"/>
    </location>
</feature>
<protein>
    <recommendedName>
        <fullName evidence="3">Sulfotransferase domain-containing protein</fullName>
    </recommendedName>
</protein>
<dbReference type="GO" id="GO:0008146">
    <property type="term" value="F:sulfotransferase activity"/>
    <property type="evidence" value="ECO:0007669"/>
    <property type="project" value="InterPro"/>
</dbReference>
<organism evidence="4 5">
    <name type="scientific">Pontixanthobacter luteolus</name>
    <dbReference type="NCBI Taxonomy" id="295089"/>
    <lineage>
        <taxon>Bacteria</taxon>
        <taxon>Pseudomonadati</taxon>
        <taxon>Pseudomonadota</taxon>
        <taxon>Alphaproteobacteria</taxon>
        <taxon>Sphingomonadales</taxon>
        <taxon>Erythrobacteraceae</taxon>
        <taxon>Pontixanthobacter</taxon>
    </lineage>
</organism>
<accession>A0A6I4UZ56</accession>
<keyword evidence="2" id="KW-0808">Transferase</keyword>
<evidence type="ECO:0000313" key="5">
    <source>
        <dbReference type="Proteomes" id="UP000471435"/>
    </source>
</evidence>
<gene>
    <name evidence="4" type="ORF">GRI43_01500</name>
</gene>
<proteinExistence type="inferred from homology"/>
<evidence type="ECO:0000259" key="3">
    <source>
        <dbReference type="Pfam" id="PF00685"/>
    </source>
</evidence>
<dbReference type="Gene3D" id="3.40.50.300">
    <property type="entry name" value="P-loop containing nucleotide triphosphate hydrolases"/>
    <property type="match status" value="1"/>
</dbReference>
<comment type="similarity">
    <text evidence="1">Belongs to the sulfotransferase 1 family.</text>
</comment>
<dbReference type="EMBL" id="WTYP01000001">
    <property type="protein sequence ID" value="MXP46066.1"/>
    <property type="molecule type" value="Genomic_DNA"/>
</dbReference>
<dbReference type="PANTHER" id="PTHR11783">
    <property type="entry name" value="SULFOTRANSFERASE SULT"/>
    <property type="match status" value="1"/>
</dbReference>
<dbReference type="SUPFAM" id="SSF52540">
    <property type="entry name" value="P-loop containing nucleoside triphosphate hydrolases"/>
    <property type="match status" value="1"/>
</dbReference>